<dbReference type="PANTHER" id="PTHR38440:SF1">
    <property type="entry name" value="UPF0398 PROTEIN SPR0331"/>
    <property type="match status" value="1"/>
</dbReference>
<sequence length="190" mass="21471">MQQQLTQHTLPQRTQPWPEGSFHVALTGHRPKSLPGGYDDNHPFYHALYQRLYAIMERGLAHHSHFVLHSGMALGADTVWAYVITALQRAYPGRFSFVAEVPLLTQPSKWQAKDQQQWAQLVQQADHVNLYGEVYHPSVLMKRNTGMIKACDLVIAVINKDSHTGGTAHAVKEAESMSKQVFKIHPEDLV</sequence>
<dbReference type="KEGG" id="csur:N24_1778"/>
<dbReference type="AlphaFoldDB" id="A0A160PU24"/>
<dbReference type="PANTHER" id="PTHR38440">
    <property type="entry name" value="UPF0398 PROTEIN YPSA"/>
    <property type="match status" value="1"/>
</dbReference>
<feature type="compositionally biased region" description="Polar residues" evidence="1">
    <location>
        <begin position="1"/>
        <end position="15"/>
    </location>
</feature>
<accession>A0A160PU24</accession>
<evidence type="ECO:0000313" key="3">
    <source>
        <dbReference type="Proteomes" id="UP000218244"/>
    </source>
</evidence>
<reference evidence="2 3" key="1">
    <citation type="submission" date="2016-02" db="EMBL/GenBank/DDBJ databases">
        <title>Corynebacterium glutamicum N24 whole genome sequencing project.</title>
        <authorList>
            <person name="Matsutani M."/>
            <person name="Nangtapong N."/>
            <person name="Yakushi T."/>
            <person name="Matsushita K."/>
        </authorList>
    </citation>
    <scope>NUCLEOTIDE SEQUENCE [LARGE SCALE GENOMIC DNA]</scope>
    <source>
        <strain evidence="2 3">N24</strain>
    </source>
</reference>
<dbReference type="Pfam" id="PF06908">
    <property type="entry name" value="YpsA"/>
    <property type="match status" value="1"/>
</dbReference>
<evidence type="ECO:0008006" key="4">
    <source>
        <dbReference type="Google" id="ProtNLM"/>
    </source>
</evidence>
<organism evidence="2 3">
    <name type="scientific">Corynebacterium suranareeae</name>
    <dbReference type="NCBI Taxonomy" id="2506452"/>
    <lineage>
        <taxon>Bacteria</taxon>
        <taxon>Bacillati</taxon>
        <taxon>Actinomycetota</taxon>
        <taxon>Actinomycetes</taxon>
        <taxon>Mycobacteriales</taxon>
        <taxon>Corynebacteriaceae</taxon>
        <taxon>Corynebacterium</taxon>
    </lineage>
</organism>
<dbReference type="Gene3D" id="3.40.50.450">
    <property type="match status" value="1"/>
</dbReference>
<name>A0A160PU24_9CORY</name>
<dbReference type="SUPFAM" id="SSF102405">
    <property type="entry name" value="MCP/YpsA-like"/>
    <property type="match status" value="1"/>
</dbReference>
<feature type="region of interest" description="Disordered" evidence="1">
    <location>
        <begin position="1"/>
        <end position="22"/>
    </location>
</feature>
<proteinExistence type="predicted"/>
<evidence type="ECO:0000313" key="2">
    <source>
        <dbReference type="EMBL" id="BAU96040.1"/>
    </source>
</evidence>
<keyword evidence="3" id="KW-1185">Reference proteome</keyword>
<evidence type="ECO:0000256" key="1">
    <source>
        <dbReference type="SAM" id="MobiDB-lite"/>
    </source>
</evidence>
<dbReference type="Proteomes" id="UP000218244">
    <property type="component" value="Chromosome"/>
</dbReference>
<dbReference type="EMBL" id="AP017369">
    <property type="protein sequence ID" value="BAU96040.1"/>
    <property type="molecule type" value="Genomic_DNA"/>
</dbReference>
<dbReference type="RefSeq" id="WP_096456246.1">
    <property type="nucleotide sequence ID" value="NZ_AP017369.1"/>
</dbReference>
<dbReference type="InterPro" id="IPR010697">
    <property type="entry name" value="YspA"/>
</dbReference>
<protein>
    <recommendedName>
        <fullName evidence="4">DUF1273 domain-containing protein</fullName>
    </recommendedName>
</protein>
<gene>
    <name evidence="2" type="ORF">N24_1778</name>
</gene>